<reference evidence="2" key="1">
    <citation type="journal article" date="2020" name="Nature">
        <title>Giant virus diversity and host interactions through global metagenomics.</title>
        <authorList>
            <person name="Schulz F."/>
            <person name="Roux S."/>
            <person name="Paez-Espino D."/>
            <person name="Jungbluth S."/>
            <person name="Walsh D.A."/>
            <person name="Denef V.J."/>
            <person name="McMahon K.D."/>
            <person name="Konstantinidis K.T."/>
            <person name="Eloe-Fadrosh E.A."/>
            <person name="Kyrpides N.C."/>
            <person name="Woyke T."/>
        </authorList>
    </citation>
    <scope>NUCLEOTIDE SEQUENCE</scope>
    <source>
        <strain evidence="2">GVMAG-M-3300023174-144</strain>
    </source>
</reference>
<dbReference type="AlphaFoldDB" id="A0A6C0DEZ1"/>
<accession>A0A6C0DEZ1</accession>
<feature type="compositionally biased region" description="Basic residues" evidence="1">
    <location>
        <begin position="97"/>
        <end position="132"/>
    </location>
</feature>
<name>A0A6C0DEZ1_9ZZZZ</name>
<organism evidence="2">
    <name type="scientific">viral metagenome</name>
    <dbReference type="NCBI Taxonomy" id="1070528"/>
    <lineage>
        <taxon>unclassified sequences</taxon>
        <taxon>metagenomes</taxon>
        <taxon>organismal metagenomes</taxon>
    </lineage>
</organism>
<evidence type="ECO:0000256" key="1">
    <source>
        <dbReference type="SAM" id="MobiDB-lite"/>
    </source>
</evidence>
<dbReference type="EMBL" id="MN739599">
    <property type="protein sequence ID" value="QHT15033.1"/>
    <property type="molecule type" value="Genomic_DNA"/>
</dbReference>
<proteinExistence type="predicted"/>
<protein>
    <submittedName>
        <fullName evidence="2">Uncharacterized protein</fullName>
    </submittedName>
</protein>
<sequence>MTEHVLFEALREDPNVYLDDEKNNVKIGDTIKYIANNQLGKRKYHVIESLDENRNVQKGLEEIDFSPSKKFSPSKISSEEPSVFNFHWYPDDGSSKGGKKKHKKKQHKRNRKQRSKSKSRNMKSKKYRRTKK</sequence>
<evidence type="ECO:0000313" key="2">
    <source>
        <dbReference type="EMBL" id="QHT15033.1"/>
    </source>
</evidence>
<feature type="region of interest" description="Disordered" evidence="1">
    <location>
        <begin position="87"/>
        <end position="132"/>
    </location>
</feature>